<reference evidence="7" key="1">
    <citation type="journal article" date="2014" name="Int. J. Syst. Evol. Microbiol.">
        <title>Complete genome sequence of Corynebacterium casei LMG S-19264T (=DSM 44701T), isolated from a smear-ripened cheese.</title>
        <authorList>
            <consortium name="US DOE Joint Genome Institute (JGI-PGF)"/>
            <person name="Walter F."/>
            <person name="Albersmeier A."/>
            <person name="Kalinowski J."/>
            <person name="Ruckert C."/>
        </authorList>
    </citation>
    <scope>NUCLEOTIDE SEQUENCE</scope>
    <source>
        <strain evidence="7">CCM 7086</strain>
    </source>
</reference>
<evidence type="ECO:0000313" key="8">
    <source>
        <dbReference type="Proteomes" id="UP000620266"/>
    </source>
</evidence>
<dbReference type="AlphaFoldDB" id="A0A8J2ULB5"/>
<dbReference type="Gene3D" id="3.30.470.30">
    <property type="entry name" value="DNA ligase/mRNA capping enzyme"/>
    <property type="match status" value="1"/>
</dbReference>
<dbReference type="Proteomes" id="UP000620266">
    <property type="component" value="Unassembled WGS sequence"/>
</dbReference>
<dbReference type="Gene3D" id="2.40.50.140">
    <property type="entry name" value="Nucleic acid-binding proteins"/>
    <property type="match status" value="1"/>
</dbReference>
<proteinExistence type="predicted"/>
<feature type="domain" description="DNA ligase OB-like" evidence="6">
    <location>
        <begin position="198"/>
        <end position="263"/>
    </location>
</feature>
<feature type="region of interest" description="Disordered" evidence="5">
    <location>
        <begin position="267"/>
        <end position="289"/>
    </location>
</feature>
<keyword evidence="2" id="KW-0235">DNA replication</keyword>
<keyword evidence="4" id="KW-0234">DNA repair</keyword>
<reference evidence="7" key="2">
    <citation type="submission" date="2020-09" db="EMBL/GenBank/DDBJ databases">
        <authorList>
            <person name="Sun Q."/>
            <person name="Sedlacek I."/>
        </authorList>
    </citation>
    <scope>NUCLEOTIDE SEQUENCE</scope>
    <source>
        <strain evidence="7">CCM 7086</strain>
    </source>
</reference>
<dbReference type="GO" id="GO:0006281">
    <property type="term" value="P:DNA repair"/>
    <property type="evidence" value="ECO:0007669"/>
    <property type="project" value="UniProtKB-KW"/>
</dbReference>
<dbReference type="PANTHER" id="PTHR47810:SF1">
    <property type="entry name" value="DNA LIGASE B"/>
    <property type="match status" value="1"/>
</dbReference>
<gene>
    <name evidence="7" type="ORF">GCM10007205_07780</name>
</gene>
<evidence type="ECO:0000313" key="7">
    <source>
        <dbReference type="EMBL" id="GGC00977.1"/>
    </source>
</evidence>
<sequence>MGTAPVLAQTPAPVMLANTYHPGIDLSAYWVSEKYDGIRAYWDGTRLLTRGGEIIHAPAWFVARWPRVPLDGELWAGRGGFSEAVSTARTQVPDEAAWRRLRFMAFDLPAHGSTFDQRLPALRRTVEAIGSTWVQAVPQERIASHALLRKRLQEIGRGGGEGLMLHRGDSFYKAGRNDDLLKLKLHDDAEARVIGYLPGKGRHQGRLGALLVETEHGLRFRLGTGFTDAQREAPPAIGTWVTYRHRGFNDSGIPRFASFLRVRPDVARPDAGRPDMPPAADEVKSRTGL</sequence>
<dbReference type="Gene3D" id="3.30.1490.70">
    <property type="match status" value="1"/>
</dbReference>
<dbReference type="InterPro" id="IPR029319">
    <property type="entry name" value="DNA_ligase_OB"/>
</dbReference>
<evidence type="ECO:0000259" key="6">
    <source>
        <dbReference type="Pfam" id="PF14743"/>
    </source>
</evidence>
<protein>
    <submittedName>
        <fullName evidence="7">ATP-dependent DNA ligase</fullName>
    </submittedName>
</protein>
<dbReference type="SUPFAM" id="SSF56091">
    <property type="entry name" value="DNA ligase/mRNA capping enzyme, catalytic domain"/>
    <property type="match status" value="1"/>
</dbReference>
<dbReference type="GO" id="GO:0006260">
    <property type="term" value="P:DNA replication"/>
    <property type="evidence" value="ECO:0007669"/>
    <property type="project" value="UniProtKB-KW"/>
</dbReference>
<evidence type="ECO:0000256" key="3">
    <source>
        <dbReference type="ARBA" id="ARBA00022763"/>
    </source>
</evidence>
<dbReference type="Pfam" id="PF14743">
    <property type="entry name" value="DNA_ligase_OB_2"/>
    <property type="match status" value="1"/>
</dbReference>
<dbReference type="CDD" id="cd08041">
    <property type="entry name" value="OBF_kDNA_ligase_like"/>
    <property type="match status" value="1"/>
</dbReference>
<dbReference type="NCBIfam" id="NF006592">
    <property type="entry name" value="PRK09125.1"/>
    <property type="match status" value="1"/>
</dbReference>
<dbReference type="EMBL" id="BMCG01000002">
    <property type="protein sequence ID" value="GGC00977.1"/>
    <property type="molecule type" value="Genomic_DNA"/>
</dbReference>
<evidence type="ECO:0000256" key="1">
    <source>
        <dbReference type="ARBA" id="ARBA00022598"/>
    </source>
</evidence>
<organism evidence="7 8">
    <name type="scientific">Oxalicibacterium flavum</name>
    <dbReference type="NCBI Taxonomy" id="179467"/>
    <lineage>
        <taxon>Bacteria</taxon>
        <taxon>Pseudomonadati</taxon>
        <taxon>Pseudomonadota</taxon>
        <taxon>Betaproteobacteria</taxon>
        <taxon>Burkholderiales</taxon>
        <taxon>Oxalobacteraceae</taxon>
        <taxon>Oxalicibacterium</taxon>
    </lineage>
</organism>
<dbReference type="CDD" id="cd07896">
    <property type="entry name" value="Adenylation_kDNA_ligase_like"/>
    <property type="match status" value="1"/>
</dbReference>
<name>A0A8J2ULB5_9BURK</name>
<dbReference type="SUPFAM" id="SSF50249">
    <property type="entry name" value="Nucleic acid-binding proteins"/>
    <property type="match status" value="1"/>
</dbReference>
<dbReference type="PANTHER" id="PTHR47810">
    <property type="entry name" value="DNA LIGASE"/>
    <property type="match status" value="1"/>
</dbReference>
<dbReference type="InterPro" id="IPR050326">
    <property type="entry name" value="NAD_dep_DNA_ligaseB"/>
</dbReference>
<keyword evidence="8" id="KW-1185">Reference proteome</keyword>
<keyword evidence="3" id="KW-0227">DNA damage</keyword>
<accession>A0A8J2ULB5</accession>
<evidence type="ECO:0000256" key="5">
    <source>
        <dbReference type="SAM" id="MobiDB-lite"/>
    </source>
</evidence>
<dbReference type="GO" id="GO:0016874">
    <property type="term" value="F:ligase activity"/>
    <property type="evidence" value="ECO:0007669"/>
    <property type="project" value="UniProtKB-KW"/>
</dbReference>
<keyword evidence="1 7" id="KW-0436">Ligase</keyword>
<evidence type="ECO:0000256" key="4">
    <source>
        <dbReference type="ARBA" id="ARBA00023204"/>
    </source>
</evidence>
<comment type="caution">
    <text evidence="7">The sequence shown here is derived from an EMBL/GenBank/DDBJ whole genome shotgun (WGS) entry which is preliminary data.</text>
</comment>
<dbReference type="InterPro" id="IPR012340">
    <property type="entry name" value="NA-bd_OB-fold"/>
</dbReference>
<evidence type="ECO:0000256" key="2">
    <source>
        <dbReference type="ARBA" id="ARBA00022705"/>
    </source>
</evidence>